<sequence>MPAMMLWRERRLLSVLVLLYFAQGLPSGLLAKAVPALAREAGMPLPHIGLLSLAALPWALKFIWAPWVDHLGLGRANHRKRWIITCQLGAAGIMVCVAMLEPAWLFTTDFLLLVGLLGLLNLFCATHDIAADGLAVRMLPPALRGPGNGIQVFGYKAGLIIGGGILLMWIGLAGWRATFLMVALVLLMMLLAVGRYPEPAAGAVPGKRLGAGEAARALVGFWWRPGMFWWLLLLLGYKVGDSFGSRMLKPMLIDQGWSLFQVGRLDVVASLAGLVATLAGGLWLLRLHRLRGVLLFGAMQALAFSGWAALAAMPSPPAGAIWAAALFEQCADALATVVLFTLMMDYCRPGREGADYTLQAAMQVSAAGLFTLGSGFSAAGLGYAGHFLLSALLCALAIMAAPCWWRAFRRHPQTRPDTFRMHDDRPAP</sequence>
<gene>
    <name evidence="7" type="ORF">MU846_13735</name>
</gene>
<evidence type="ECO:0000256" key="2">
    <source>
        <dbReference type="ARBA" id="ARBA00022448"/>
    </source>
</evidence>
<feature type="transmembrane region" description="Helical" evidence="6">
    <location>
        <begin position="217"/>
        <end position="237"/>
    </location>
</feature>
<evidence type="ECO:0000256" key="1">
    <source>
        <dbReference type="ARBA" id="ARBA00004141"/>
    </source>
</evidence>
<protein>
    <submittedName>
        <fullName evidence="7">MFS transporter</fullName>
    </submittedName>
</protein>
<dbReference type="RefSeq" id="WP_246953711.1">
    <property type="nucleotide sequence ID" value="NZ_JALKII010000014.1"/>
</dbReference>
<feature type="transmembrane region" description="Helical" evidence="6">
    <location>
        <begin position="267"/>
        <end position="285"/>
    </location>
</feature>
<dbReference type="Proteomes" id="UP001165524">
    <property type="component" value="Unassembled WGS sequence"/>
</dbReference>
<reference evidence="7" key="1">
    <citation type="submission" date="2022-04" db="EMBL/GenBank/DDBJ databases">
        <title>Alcanivorax sp. CY1518 draft genome sequence.</title>
        <authorList>
            <person name="Zhao G."/>
            <person name="An M."/>
        </authorList>
    </citation>
    <scope>NUCLEOTIDE SEQUENCE</scope>
    <source>
        <strain evidence="7">CY1518</strain>
    </source>
</reference>
<dbReference type="PANTHER" id="PTHR12778">
    <property type="entry name" value="SOLUTE CARRIER FAMILY 33 ACETYL-COA TRANSPORTER -RELATED"/>
    <property type="match status" value="1"/>
</dbReference>
<keyword evidence="2" id="KW-0813">Transport</keyword>
<evidence type="ECO:0000256" key="4">
    <source>
        <dbReference type="ARBA" id="ARBA00022989"/>
    </source>
</evidence>
<accession>A0ABT0EAA8</accession>
<name>A0ABT0EAA8_9GAMM</name>
<dbReference type="PANTHER" id="PTHR12778:SF10">
    <property type="entry name" value="MAJOR FACILITATOR SUPERFAMILY DOMAIN-CONTAINING PROTEIN 3"/>
    <property type="match status" value="1"/>
</dbReference>
<evidence type="ECO:0000256" key="6">
    <source>
        <dbReference type="SAM" id="Phobius"/>
    </source>
</evidence>
<feature type="transmembrane region" description="Helical" evidence="6">
    <location>
        <begin position="319"/>
        <end position="344"/>
    </location>
</feature>
<dbReference type="InterPro" id="IPR024371">
    <property type="entry name" value="AcetylCoA_trans_1-like"/>
</dbReference>
<evidence type="ECO:0000313" key="8">
    <source>
        <dbReference type="Proteomes" id="UP001165524"/>
    </source>
</evidence>
<keyword evidence="5 6" id="KW-0472">Membrane</keyword>
<feature type="transmembrane region" description="Helical" evidence="6">
    <location>
        <begin position="356"/>
        <end position="377"/>
    </location>
</feature>
<dbReference type="EMBL" id="JALKII010000014">
    <property type="protein sequence ID" value="MCK0538771.1"/>
    <property type="molecule type" value="Genomic_DNA"/>
</dbReference>
<evidence type="ECO:0000256" key="5">
    <source>
        <dbReference type="ARBA" id="ARBA00023136"/>
    </source>
</evidence>
<dbReference type="Gene3D" id="1.20.1250.20">
    <property type="entry name" value="MFS general substrate transporter like domains"/>
    <property type="match status" value="2"/>
</dbReference>
<proteinExistence type="predicted"/>
<feature type="transmembrane region" description="Helical" evidence="6">
    <location>
        <begin position="383"/>
        <end position="405"/>
    </location>
</feature>
<organism evidence="7 8">
    <name type="scientific">Alcanivorax quisquiliarum</name>
    <dbReference type="NCBI Taxonomy" id="2933565"/>
    <lineage>
        <taxon>Bacteria</taxon>
        <taxon>Pseudomonadati</taxon>
        <taxon>Pseudomonadota</taxon>
        <taxon>Gammaproteobacteria</taxon>
        <taxon>Oceanospirillales</taxon>
        <taxon>Alcanivoracaceae</taxon>
        <taxon>Alcanivorax</taxon>
    </lineage>
</organism>
<feature type="transmembrane region" description="Helical" evidence="6">
    <location>
        <begin position="178"/>
        <end position="196"/>
    </location>
</feature>
<feature type="transmembrane region" description="Helical" evidence="6">
    <location>
        <begin position="82"/>
        <end position="104"/>
    </location>
</feature>
<comment type="caution">
    <text evidence="7">The sequence shown here is derived from an EMBL/GenBank/DDBJ whole genome shotgun (WGS) entry which is preliminary data.</text>
</comment>
<feature type="transmembrane region" description="Helical" evidence="6">
    <location>
        <begin position="152"/>
        <end position="172"/>
    </location>
</feature>
<feature type="transmembrane region" description="Helical" evidence="6">
    <location>
        <begin position="292"/>
        <end position="313"/>
    </location>
</feature>
<dbReference type="InterPro" id="IPR036259">
    <property type="entry name" value="MFS_trans_sf"/>
</dbReference>
<keyword evidence="3 6" id="KW-0812">Transmembrane</keyword>
<keyword evidence="8" id="KW-1185">Reference proteome</keyword>
<evidence type="ECO:0000256" key="3">
    <source>
        <dbReference type="ARBA" id="ARBA00022692"/>
    </source>
</evidence>
<comment type="subcellular location">
    <subcellularLocation>
        <location evidence="1">Membrane</location>
        <topology evidence="1">Multi-pass membrane protein</topology>
    </subcellularLocation>
</comment>
<dbReference type="InterPro" id="IPR004752">
    <property type="entry name" value="AmpG_permease/AT-1"/>
</dbReference>
<feature type="transmembrane region" description="Helical" evidence="6">
    <location>
        <begin position="47"/>
        <end position="70"/>
    </location>
</feature>
<feature type="transmembrane region" description="Helical" evidence="6">
    <location>
        <begin position="110"/>
        <end position="131"/>
    </location>
</feature>
<evidence type="ECO:0000313" key="7">
    <source>
        <dbReference type="EMBL" id="MCK0538771.1"/>
    </source>
</evidence>
<dbReference type="SUPFAM" id="SSF103473">
    <property type="entry name" value="MFS general substrate transporter"/>
    <property type="match status" value="1"/>
</dbReference>
<keyword evidence="4 6" id="KW-1133">Transmembrane helix</keyword>
<dbReference type="Pfam" id="PF13000">
    <property type="entry name" value="Acatn"/>
    <property type="match status" value="1"/>
</dbReference>